<evidence type="ECO:0000256" key="2">
    <source>
        <dbReference type="ARBA" id="ARBA00023054"/>
    </source>
</evidence>
<evidence type="ECO:0000259" key="4">
    <source>
        <dbReference type="Pfam" id="PF25881"/>
    </source>
</evidence>
<dbReference type="InterPro" id="IPR050465">
    <property type="entry name" value="UPF0194_transport"/>
</dbReference>
<dbReference type="GO" id="GO:0030313">
    <property type="term" value="C:cell envelope"/>
    <property type="evidence" value="ECO:0007669"/>
    <property type="project" value="UniProtKB-SubCell"/>
</dbReference>
<dbReference type="PANTHER" id="PTHR32347:SF23">
    <property type="entry name" value="BLL5650 PROTEIN"/>
    <property type="match status" value="1"/>
</dbReference>
<dbReference type="Proteomes" id="UP000219215">
    <property type="component" value="Chromosome DPRO"/>
</dbReference>
<protein>
    <submittedName>
        <fullName evidence="5">Secretion protein HlyD</fullName>
    </submittedName>
</protein>
<keyword evidence="2 3" id="KW-0175">Coiled coil</keyword>
<dbReference type="Gene3D" id="2.40.30.170">
    <property type="match status" value="1"/>
</dbReference>
<dbReference type="OrthoDB" id="9778236at2"/>
<dbReference type="PANTHER" id="PTHR32347">
    <property type="entry name" value="EFFLUX SYSTEM COMPONENT YKNX-RELATED"/>
    <property type="match status" value="1"/>
</dbReference>
<proteinExistence type="predicted"/>
<dbReference type="AlphaFoldDB" id="A0A2C8FA68"/>
<dbReference type="Gene3D" id="1.10.287.470">
    <property type="entry name" value="Helix hairpin bin"/>
    <property type="match status" value="1"/>
</dbReference>
<feature type="coiled-coil region" evidence="3">
    <location>
        <begin position="147"/>
        <end position="174"/>
    </location>
</feature>
<dbReference type="SUPFAM" id="SSF111369">
    <property type="entry name" value="HlyD-like secretion proteins"/>
    <property type="match status" value="3"/>
</dbReference>
<feature type="domain" description="YbhG-like alpha-helical hairpin" evidence="4">
    <location>
        <begin position="85"/>
        <end position="197"/>
    </location>
</feature>
<dbReference type="EMBL" id="LT907975">
    <property type="protein sequence ID" value="SOB58772.1"/>
    <property type="molecule type" value="Genomic_DNA"/>
</dbReference>
<dbReference type="Gene3D" id="2.40.50.100">
    <property type="match status" value="1"/>
</dbReference>
<dbReference type="KEGG" id="pprf:DPRO_1872"/>
<organism evidence="5 6">
    <name type="scientific">Pseudodesulfovibrio profundus</name>
    <dbReference type="NCBI Taxonomy" id="57320"/>
    <lineage>
        <taxon>Bacteria</taxon>
        <taxon>Pseudomonadati</taxon>
        <taxon>Thermodesulfobacteriota</taxon>
        <taxon>Desulfovibrionia</taxon>
        <taxon>Desulfovibrionales</taxon>
        <taxon>Desulfovibrionaceae</taxon>
    </lineage>
</organism>
<name>A0A2C8FA68_9BACT</name>
<comment type="subcellular location">
    <subcellularLocation>
        <location evidence="1">Cell envelope</location>
    </subcellularLocation>
</comment>
<dbReference type="InterPro" id="IPR059052">
    <property type="entry name" value="HH_YbhG-like"/>
</dbReference>
<accession>A0A2C8FA68</accession>
<reference evidence="6" key="1">
    <citation type="submission" date="2017-09" db="EMBL/GenBank/DDBJ databases">
        <authorList>
            <person name="Regsiter A."/>
            <person name="William W."/>
        </authorList>
    </citation>
    <scope>NUCLEOTIDE SEQUENCE [LARGE SCALE GENOMIC DNA]</scope>
    <source>
        <strain evidence="6">500-1</strain>
    </source>
</reference>
<evidence type="ECO:0000313" key="6">
    <source>
        <dbReference type="Proteomes" id="UP000219215"/>
    </source>
</evidence>
<dbReference type="PROSITE" id="PS51257">
    <property type="entry name" value="PROKAR_LIPOPROTEIN"/>
    <property type="match status" value="1"/>
</dbReference>
<sequence>MKNHQNTSSICVYSMSLLFLALLLVGCTEQESGVFQGYVEGEYVHVSSPVGGTLMSLSVERGQVVAAGSPLFTLERELERAVVSEAEHGLQQAQDNLANLEKGQRPSEIASILARLRQATASSNLAKVEFQRRQRLIAEQTISQEELDRAETDYDQKRQRVKEIRAELETARLGARSDEVQAAMAAVRQASAKLEQALWSFDQKKCSAPVDALVFDTMYREGEWVSTGSPVVSLLPPSQVEVRFYVPQTKVARIRQGQKAEVFFDGIDRPVEITVSYVSPEAEYTPPVIYSSESRAKLVFMVKGRPSLEQARLLHPGQPVDVSIPELSDQE</sequence>
<dbReference type="Pfam" id="PF25881">
    <property type="entry name" value="HH_YBHG"/>
    <property type="match status" value="1"/>
</dbReference>
<evidence type="ECO:0000256" key="1">
    <source>
        <dbReference type="ARBA" id="ARBA00004196"/>
    </source>
</evidence>
<keyword evidence="6" id="KW-1185">Reference proteome</keyword>
<evidence type="ECO:0000313" key="5">
    <source>
        <dbReference type="EMBL" id="SOB58772.1"/>
    </source>
</evidence>
<evidence type="ECO:0000256" key="3">
    <source>
        <dbReference type="SAM" id="Coils"/>
    </source>
</evidence>
<gene>
    <name evidence="5" type="ORF">DPRO_1872</name>
</gene>